<name>A0A9P8RSJ2_9PEZI</name>
<reference evidence="3" key="1">
    <citation type="submission" date="2021-03" db="EMBL/GenBank/DDBJ databases">
        <title>Comparative genomics and phylogenomic investigation of the class Geoglossomycetes provide insights into ecological specialization and systematics.</title>
        <authorList>
            <person name="Melie T."/>
            <person name="Pirro S."/>
            <person name="Miller A.N."/>
            <person name="Quandt A."/>
        </authorList>
    </citation>
    <scope>NUCLEOTIDE SEQUENCE</scope>
    <source>
        <strain evidence="3">CAQ_001_2017</strain>
    </source>
</reference>
<comment type="caution">
    <text evidence="3">The sequence shown here is derived from an EMBL/GenBank/DDBJ whole genome shotgun (WGS) entry which is preliminary data.</text>
</comment>
<evidence type="ECO:0000259" key="2">
    <source>
        <dbReference type="Pfam" id="PF22693"/>
    </source>
</evidence>
<feature type="domain" description="MACPF-like" evidence="2">
    <location>
        <begin position="338"/>
        <end position="517"/>
    </location>
</feature>
<dbReference type="Proteomes" id="UP000750711">
    <property type="component" value="Unassembled WGS sequence"/>
</dbReference>
<evidence type="ECO:0000313" key="4">
    <source>
        <dbReference type="Proteomes" id="UP000750711"/>
    </source>
</evidence>
<gene>
    <name evidence="3" type="ORF">GP486_001604</name>
</gene>
<evidence type="ECO:0000313" key="3">
    <source>
        <dbReference type="EMBL" id="KAH0565006.1"/>
    </source>
</evidence>
<dbReference type="AlphaFoldDB" id="A0A9P8RSJ2"/>
<keyword evidence="4" id="KW-1185">Reference proteome</keyword>
<sequence length="1064" mass="116187">MGEIANKNIDATFRLSFATISIRTGGAAKLFEYSASVSLSKAEVMKLGGAKEDTEIGAIKLTCFWKRIGRNQFCLPDGGVINSTSTLLEYFVAGWPHFNEDLTDLAKKHIYTVCFKESVVVPDSKKAGDVALDLKLHTFENKPTEFGKLPDAPGIDPSAVASAGTADVIRPGQMSVDNWNEVVVVNNLLNGFCIDQTGQTITKARKTAFKLEPNPLHPLMFSPGTLPLAEIENLKIRAKAAIKISPIAQVELSLKHALTSLSVNDAGDKDDPDLLPSQPLDHLYPLWEVCDDSKIKIENITSTIQLASAEQGFSSTSVEAAVATSVVSISAGGSAGFSTSSSTSKSSEAGEKSEQMHATYEFPRVRLYLDEDSVSLSSDCADAITKVISTKSYQALNDFYRNYGHLFVTKVKLGGRLRATRFLSASEAKSTHSTQNAWKASIAASFNSGTTSGDAKASTEAASQNEGASASTALHESICWEAHGGNTTLANNPSAWCNTVENFWYWRVVDQEVVLPIENVISKLKGFESTRTIFADITLDAMSQATATQIWWNGADGVALGRGISASDKVDKPTDILRESPLKPGTIDPPLPMPVQPDPQWTVINSNNSLYGFLSDLFGQTINQYVGTKVFPSLVWRLALNDRAFSVVLRLQTGLKKSSTNFTLGDGSQPTDKQEWKKKYGDYFINSVISGKATTVAWIFTPQTSGPELTQTRSAVADIFAGQSFEIGCAYMARLAVSIPCEVYMYDAYFAETKVSSPSNVLLDIAKRNHGTDQVISVGLKPYKDLDFLQSAAESTTSSSVSDIGLAAVRKDQVEYAYQSIKRRQDTTPIDTSVDDVKNWFTDFSQLAYLDALKDPTGTHAAATNLAADYNALYQRQSPPSKPRMDDWSKYGDEATYDRVLRWIRLSRQAEGNALLSQSKPAASTMFGLKDEPAMTDAEKISGRSYVEPVVFSLRDQIKTMGLAEVMTVSESLDPMWPYVLDDTNFKKTTFPKPGRVLAYELKAPSWNGQGKPPAITSDGKLEPKVGMELKDFAKDRNAIKTTDWVLTNLWIVSAPYKWDAIVS</sequence>
<accession>A0A9P8RSJ2</accession>
<organism evidence="3 4">
    <name type="scientific">Trichoglossum hirsutum</name>
    <dbReference type="NCBI Taxonomy" id="265104"/>
    <lineage>
        <taxon>Eukaryota</taxon>
        <taxon>Fungi</taxon>
        <taxon>Dikarya</taxon>
        <taxon>Ascomycota</taxon>
        <taxon>Pezizomycotina</taxon>
        <taxon>Geoglossomycetes</taxon>
        <taxon>Geoglossales</taxon>
        <taxon>Geoglossaceae</taxon>
        <taxon>Trichoglossum</taxon>
    </lineage>
</organism>
<dbReference type="EMBL" id="JAGHQM010000149">
    <property type="protein sequence ID" value="KAH0565006.1"/>
    <property type="molecule type" value="Genomic_DNA"/>
</dbReference>
<proteinExistence type="predicted"/>
<protein>
    <recommendedName>
        <fullName evidence="2">MACPF-like domain-containing protein</fullName>
    </recommendedName>
</protein>
<feature type="compositionally biased region" description="Low complexity" evidence="1">
    <location>
        <begin position="333"/>
        <end position="347"/>
    </location>
</feature>
<feature type="region of interest" description="Disordered" evidence="1">
    <location>
        <begin position="333"/>
        <end position="356"/>
    </location>
</feature>
<evidence type="ECO:0000256" key="1">
    <source>
        <dbReference type="SAM" id="MobiDB-lite"/>
    </source>
</evidence>
<dbReference type="Pfam" id="PF22693">
    <property type="entry name" value="MACPF_1"/>
    <property type="match status" value="1"/>
</dbReference>
<dbReference type="InterPro" id="IPR054586">
    <property type="entry name" value="MACPF_1_fungal"/>
</dbReference>